<feature type="domain" description="TniQ" evidence="1">
    <location>
        <begin position="8"/>
        <end position="99"/>
    </location>
</feature>
<evidence type="ECO:0000259" key="1">
    <source>
        <dbReference type="Pfam" id="PF06527"/>
    </source>
</evidence>
<dbReference type="HOGENOM" id="CLU_1577382_0_0_11"/>
<evidence type="ECO:0000313" key="3">
    <source>
        <dbReference type="Proteomes" id="UP000008043"/>
    </source>
</evidence>
<dbReference type="Pfam" id="PF06527">
    <property type="entry name" value="TniQ"/>
    <property type="match status" value="1"/>
</dbReference>
<dbReference type="STRING" id="1214101.BN159_0291"/>
<evidence type="ECO:0000313" key="2">
    <source>
        <dbReference type="EMBL" id="CCK24670.1"/>
    </source>
</evidence>
<organism evidence="2 3">
    <name type="scientific">Streptomyces davaonensis (strain DSM 101723 / JCM 4913 / KCC S-0913 / 768)</name>
    <dbReference type="NCBI Taxonomy" id="1214101"/>
    <lineage>
        <taxon>Bacteria</taxon>
        <taxon>Bacillati</taxon>
        <taxon>Actinomycetota</taxon>
        <taxon>Actinomycetes</taxon>
        <taxon>Kitasatosporales</taxon>
        <taxon>Streptomycetaceae</taxon>
        <taxon>Streptomyces</taxon>
    </lineage>
</organism>
<proteinExistence type="predicted"/>
<dbReference type="eggNOG" id="ENOG502Z8WC">
    <property type="taxonomic scope" value="Bacteria"/>
</dbReference>
<sequence length="196" mass="21823">MSAARRWPLHPQPAPLEALSSWLNRLVQLYEMPVTDLLKHNLGLVDLAVPADLGVDPPLAMVTALAERTGVPLVRLRSMTLGGWVPWLFDMLPVPIQDARTVFDTYVRDNSVAQGEPVRLLVVGQVPVHRGERPTASRPGAWTRGRLLVSVGRDRACWLITSPGRARPRRGRRGIAAGRSCRARLATLSRRRRSPW</sequence>
<dbReference type="RefSeq" id="WP_015655075.1">
    <property type="nucleotide sequence ID" value="NC_020504.1"/>
</dbReference>
<dbReference type="InterPro" id="IPR009492">
    <property type="entry name" value="TniQ"/>
</dbReference>
<accession>K4QV22</accession>
<protein>
    <recommendedName>
        <fullName evidence="1">TniQ domain-containing protein</fullName>
    </recommendedName>
</protein>
<dbReference type="EMBL" id="HE971709">
    <property type="protein sequence ID" value="CCK24670.1"/>
    <property type="molecule type" value="Genomic_DNA"/>
</dbReference>
<dbReference type="Proteomes" id="UP000008043">
    <property type="component" value="Chromosome"/>
</dbReference>
<keyword evidence="3" id="KW-1185">Reference proteome</keyword>
<dbReference type="OrthoDB" id="4813139at2"/>
<reference evidence="2 3" key="1">
    <citation type="journal article" date="2012" name="J. Bacteriol.">
        <title>Genome sequence of the bacterium Streptomyces davawensis JCM 4913 and heterologous production of the unique antibiotic roseoflavin.</title>
        <authorList>
            <person name="Jankowitsch F."/>
            <person name="Schwarz J."/>
            <person name="Ruckert C."/>
            <person name="Gust B."/>
            <person name="Szczepanowski R."/>
            <person name="Blom J."/>
            <person name="Pelzer S."/>
            <person name="Kalinowski J."/>
            <person name="Mack M."/>
        </authorList>
    </citation>
    <scope>NUCLEOTIDE SEQUENCE [LARGE SCALE GENOMIC DNA]</scope>
    <source>
        <strain evidence="3">DSM 101723 / JCM 4913 / KCC S-0913 / 768</strain>
    </source>
</reference>
<dbReference type="AlphaFoldDB" id="K4QV22"/>
<gene>
    <name evidence="2" type="ORF">BN159_0291</name>
</gene>
<dbReference type="KEGG" id="sdv:BN159_0291"/>
<name>K4QV22_STRDJ</name>